<evidence type="ECO:0000313" key="3">
    <source>
        <dbReference type="Proteomes" id="UP000192247"/>
    </source>
</evidence>
<feature type="compositionally biased region" description="Basic and acidic residues" evidence="1">
    <location>
        <begin position="1"/>
        <end position="10"/>
    </location>
</feature>
<protein>
    <submittedName>
        <fullName evidence="2">Uncharacterized protein</fullName>
    </submittedName>
</protein>
<sequence>MANPPDEHHPGQRTAAARSCGVEPVRAQSEVRTKASPVRNSIGPRITSALHLFDPGFPRIQSNGGQTLEVESHRETVPGRCRQSLRLRQPPCQKHGDTERDRPADRPQLCGGGEA</sequence>
<name>A0A1V9X747_9ACAR</name>
<gene>
    <name evidence="2" type="ORF">BIW11_01863</name>
</gene>
<feature type="region of interest" description="Disordered" evidence="1">
    <location>
        <begin position="1"/>
        <end position="42"/>
    </location>
</feature>
<dbReference type="EMBL" id="MNPL01021394">
    <property type="protein sequence ID" value="OQR69357.1"/>
    <property type="molecule type" value="Genomic_DNA"/>
</dbReference>
<feature type="region of interest" description="Disordered" evidence="1">
    <location>
        <begin position="60"/>
        <end position="115"/>
    </location>
</feature>
<dbReference type="Proteomes" id="UP000192247">
    <property type="component" value="Unassembled WGS sequence"/>
</dbReference>
<keyword evidence="3" id="KW-1185">Reference proteome</keyword>
<organism evidence="2 3">
    <name type="scientific">Tropilaelaps mercedesae</name>
    <dbReference type="NCBI Taxonomy" id="418985"/>
    <lineage>
        <taxon>Eukaryota</taxon>
        <taxon>Metazoa</taxon>
        <taxon>Ecdysozoa</taxon>
        <taxon>Arthropoda</taxon>
        <taxon>Chelicerata</taxon>
        <taxon>Arachnida</taxon>
        <taxon>Acari</taxon>
        <taxon>Parasitiformes</taxon>
        <taxon>Mesostigmata</taxon>
        <taxon>Gamasina</taxon>
        <taxon>Dermanyssoidea</taxon>
        <taxon>Laelapidae</taxon>
        <taxon>Tropilaelaps</taxon>
    </lineage>
</organism>
<evidence type="ECO:0000256" key="1">
    <source>
        <dbReference type="SAM" id="MobiDB-lite"/>
    </source>
</evidence>
<feature type="compositionally biased region" description="Basic and acidic residues" evidence="1">
    <location>
        <begin position="94"/>
        <end position="105"/>
    </location>
</feature>
<dbReference type="AlphaFoldDB" id="A0A1V9X747"/>
<proteinExistence type="predicted"/>
<accession>A0A1V9X747</accession>
<dbReference type="InParanoid" id="A0A1V9X747"/>
<reference evidence="2 3" key="1">
    <citation type="journal article" date="2017" name="Gigascience">
        <title>Draft genome of the honey bee ectoparasitic mite, Tropilaelaps mercedesae, is shaped by the parasitic life history.</title>
        <authorList>
            <person name="Dong X."/>
            <person name="Armstrong S.D."/>
            <person name="Xia D."/>
            <person name="Makepeace B.L."/>
            <person name="Darby A.C."/>
            <person name="Kadowaki T."/>
        </authorList>
    </citation>
    <scope>NUCLEOTIDE SEQUENCE [LARGE SCALE GENOMIC DNA]</scope>
    <source>
        <strain evidence="2">Wuxi-XJTLU</strain>
    </source>
</reference>
<evidence type="ECO:0000313" key="2">
    <source>
        <dbReference type="EMBL" id="OQR69357.1"/>
    </source>
</evidence>
<comment type="caution">
    <text evidence="2">The sequence shown here is derived from an EMBL/GenBank/DDBJ whole genome shotgun (WGS) entry which is preliminary data.</text>
</comment>